<evidence type="ECO:0000256" key="1">
    <source>
        <dbReference type="ARBA" id="ARBA00006110"/>
    </source>
</evidence>
<dbReference type="PANTHER" id="PTHR13191:SF0">
    <property type="entry name" value="RIBOSOMAL RNA-PROCESSING PROTEIN 7 HOMOLOG A-RELATED"/>
    <property type="match status" value="1"/>
</dbReference>
<evidence type="ECO:0000256" key="2">
    <source>
        <dbReference type="SAM" id="MobiDB-lite"/>
    </source>
</evidence>
<dbReference type="Gene3D" id="6.10.250.1770">
    <property type="match status" value="1"/>
</dbReference>
<proteinExistence type="inferred from homology"/>
<dbReference type="EMBL" id="CAJVPP010001167">
    <property type="protein sequence ID" value="CAG8538502.1"/>
    <property type="molecule type" value="Genomic_DNA"/>
</dbReference>
<keyword evidence="5" id="KW-1185">Reference proteome</keyword>
<dbReference type="GO" id="GO:0000028">
    <property type="term" value="P:ribosomal small subunit assembly"/>
    <property type="evidence" value="ECO:0007669"/>
    <property type="project" value="TreeGrafter"/>
</dbReference>
<feature type="domain" description="Ribosomal RNA-processing protein 7 C-terminal" evidence="3">
    <location>
        <begin position="134"/>
        <end position="248"/>
    </location>
</feature>
<dbReference type="GO" id="GO:0003676">
    <property type="term" value="F:nucleic acid binding"/>
    <property type="evidence" value="ECO:0007669"/>
    <property type="project" value="InterPro"/>
</dbReference>
<dbReference type="InterPro" id="IPR024326">
    <property type="entry name" value="RRP7_C"/>
</dbReference>
<protein>
    <submittedName>
        <fullName evidence="4">7224_t:CDS:1</fullName>
    </submittedName>
</protein>
<organism evidence="4 5">
    <name type="scientific">Funneliformis mosseae</name>
    <name type="common">Endomycorrhizal fungus</name>
    <name type="synonym">Glomus mosseae</name>
    <dbReference type="NCBI Taxonomy" id="27381"/>
    <lineage>
        <taxon>Eukaryota</taxon>
        <taxon>Fungi</taxon>
        <taxon>Fungi incertae sedis</taxon>
        <taxon>Mucoromycota</taxon>
        <taxon>Glomeromycotina</taxon>
        <taxon>Glomeromycetes</taxon>
        <taxon>Glomerales</taxon>
        <taxon>Glomeraceae</taxon>
        <taxon>Funneliformis</taxon>
    </lineage>
</organism>
<sequence length="248" mass="28980">MGSKRKKKKQSQTIYKESNNDEQKSLNDPQRINESVSILNSSNDEETKLPPLEELSNTSFKILPIEMSSPNTTSFTSIHYCYFKSHESRSNNSSINILPPDKTLFISNLPIDSTEAHIKYLFQDLGWLRDYRLHRPVQIKLQEAVDEYIVNFEEAELERRKDLEAKLNQPDEDGFITVTRVGRRNVNTDGTITVTAAKAEEIKNLKPKNKELTDFYRFQMQLIDLRKKFEEDKEKIAKLKASRRFKPY</sequence>
<evidence type="ECO:0000259" key="3">
    <source>
        <dbReference type="Pfam" id="PF12923"/>
    </source>
</evidence>
<reference evidence="4" key="1">
    <citation type="submission" date="2021-06" db="EMBL/GenBank/DDBJ databases">
        <authorList>
            <person name="Kallberg Y."/>
            <person name="Tangrot J."/>
            <person name="Rosling A."/>
        </authorList>
    </citation>
    <scope>NUCLEOTIDE SEQUENCE</scope>
    <source>
        <strain evidence="4">87-6 pot B 2015</strain>
    </source>
</reference>
<comment type="caution">
    <text evidence="4">The sequence shown here is derived from an EMBL/GenBank/DDBJ whole genome shotgun (WGS) entry which is preliminary data.</text>
</comment>
<dbReference type="Proteomes" id="UP000789375">
    <property type="component" value="Unassembled WGS sequence"/>
</dbReference>
<dbReference type="GO" id="GO:0006364">
    <property type="term" value="P:rRNA processing"/>
    <property type="evidence" value="ECO:0007669"/>
    <property type="project" value="TreeGrafter"/>
</dbReference>
<dbReference type="GO" id="GO:0034456">
    <property type="term" value="C:UTP-C complex"/>
    <property type="evidence" value="ECO:0007669"/>
    <property type="project" value="TreeGrafter"/>
</dbReference>
<feature type="compositionally biased region" description="Polar residues" evidence="2">
    <location>
        <begin position="26"/>
        <end position="42"/>
    </location>
</feature>
<dbReference type="GO" id="GO:0032545">
    <property type="term" value="C:CURI complex"/>
    <property type="evidence" value="ECO:0007669"/>
    <property type="project" value="TreeGrafter"/>
</dbReference>
<dbReference type="CDD" id="cd12951">
    <property type="entry name" value="RRP7_Rrp7A"/>
    <property type="match status" value="1"/>
</dbReference>
<dbReference type="AlphaFoldDB" id="A0A9N9FJV9"/>
<dbReference type="Pfam" id="PF12923">
    <property type="entry name" value="RRP7"/>
    <property type="match status" value="1"/>
</dbReference>
<gene>
    <name evidence="4" type="ORF">FMOSSE_LOCUS5862</name>
</gene>
<dbReference type="Gene3D" id="3.30.70.330">
    <property type="match status" value="1"/>
</dbReference>
<evidence type="ECO:0000313" key="4">
    <source>
        <dbReference type="EMBL" id="CAG8538502.1"/>
    </source>
</evidence>
<feature type="compositionally biased region" description="Basic residues" evidence="2">
    <location>
        <begin position="1"/>
        <end position="10"/>
    </location>
</feature>
<accession>A0A9N9FJV9</accession>
<dbReference type="InterPro" id="IPR012677">
    <property type="entry name" value="Nucleotide-bd_a/b_plait_sf"/>
</dbReference>
<feature type="region of interest" description="Disordered" evidence="2">
    <location>
        <begin position="1"/>
        <end position="51"/>
    </location>
</feature>
<dbReference type="InterPro" id="IPR040446">
    <property type="entry name" value="RRP7"/>
</dbReference>
<dbReference type="PANTHER" id="PTHR13191">
    <property type="entry name" value="RIBOSOMAL RNA PROCESSING PROTEIN 7-RELATED"/>
    <property type="match status" value="1"/>
</dbReference>
<evidence type="ECO:0000313" key="5">
    <source>
        <dbReference type="Proteomes" id="UP000789375"/>
    </source>
</evidence>
<name>A0A9N9FJV9_FUNMO</name>
<comment type="similarity">
    <text evidence="1">Belongs to the RRP7 family.</text>
</comment>
<dbReference type="SUPFAM" id="SSF54928">
    <property type="entry name" value="RNA-binding domain, RBD"/>
    <property type="match status" value="1"/>
</dbReference>
<dbReference type="InterPro" id="IPR035979">
    <property type="entry name" value="RBD_domain_sf"/>
</dbReference>